<proteinExistence type="predicted"/>
<feature type="chain" id="PRO_5042614928" evidence="1">
    <location>
        <begin position="27"/>
        <end position="120"/>
    </location>
</feature>
<name>A0AAJ0AY52_9PEZI</name>
<reference evidence="2" key="1">
    <citation type="submission" date="2021-06" db="EMBL/GenBank/DDBJ databases">
        <title>Comparative genomics, transcriptomics and evolutionary studies reveal genomic signatures of adaptation to plant cell wall in hemibiotrophic fungi.</title>
        <authorList>
            <consortium name="DOE Joint Genome Institute"/>
            <person name="Baroncelli R."/>
            <person name="Diaz J.F."/>
            <person name="Benocci T."/>
            <person name="Peng M."/>
            <person name="Battaglia E."/>
            <person name="Haridas S."/>
            <person name="Andreopoulos W."/>
            <person name="Labutti K."/>
            <person name="Pangilinan J."/>
            <person name="Floch G.L."/>
            <person name="Makela M.R."/>
            <person name="Henrissat B."/>
            <person name="Grigoriev I.V."/>
            <person name="Crouch J.A."/>
            <person name="De Vries R.P."/>
            <person name="Sukno S.A."/>
            <person name="Thon M.R."/>
        </authorList>
    </citation>
    <scope>NUCLEOTIDE SEQUENCE</scope>
    <source>
        <strain evidence="2">CBS 193.32</strain>
    </source>
</reference>
<feature type="signal peptide" evidence="1">
    <location>
        <begin position="1"/>
        <end position="26"/>
    </location>
</feature>
<protein>
    <submittedName>
        <fullName evidence="2">Uncharacterized protein</fullName>
    </submittedName>
</protein>
<dbReference type="GeneID" id="85458102"/>
<dbReference type="Proteomes" id="UP001224890">
    <property type="component" value="Unassembled WGS sequence"/>
</dbReference>
<sequence length="120" mass="13648">MLHLLRMRFPTIHLLGFADCVQSTIAYDKMTVVSMPDNFEKAVAKTNTWFINTMPEAADDMAICQLRLEYGRLSMWSRAKAATYVTLEARSTEQYAIPSSTHLVSSQPRNFTYNEFGPTS</sequence>
<evidence type="ECO:0000313" key="3">
    <source>
        <dbReference type="Proteomes" id="UP001224890"/>
    </source>
</evidence>
<dbReference type="AlphaFoldDB" id="A0AAJ0AY52"/>
<organism evidence="2 3">
    <name type="scientific">Colletotrichum godetiae</name>
    <dbReference type="NCBI Taxonomy" id="1209918"/>
    <lineage>
        <taxon>Eukaryota</taxon>
        <taxon>Fungi</taxon>
        <taxon>Dikarya</taxon>
        <taxon>Ascomycota</taxon>
        <taxon>Pezizomycotina</taxon>
        <taxon>Sordariomycetes</taxon>
        <taxon>Hypocreomycetidae</taxon>
        <taxon>Glomerellales</taxon>
        <taxon>Glomerellaceae</taxon>
        <taxon>Colletotrichum</taxon>
        <taxon>Colletotrichum acutatum species complex</taxon>
    </lineage>
</organism>
<dbReference type="RefSeq" id="XP_060435392.1">
    <property type="nucleotide sequence ID" value="XM_060573576.1"/>
</dbReference>
<accession>A0AAJ0AY52</accession>
<dbReference type="EMBL" id="JAHMHR010000003">
    <property type="protein sequence ID" value="KAK1699635.1"/>
    <property type="molecule type" value="Genomic_DNA"/>
</dbReference>
<evidence type="ECO:0000313" key="2">
    <source>
        <dbReference type="EMBL" id="KAK1699635.1"/>
    </source>
</evidence>
<keyword evidence="3" id="KW-1185">Reference proteome</keyword>
<comment type="caution">
    <text evidence="2">The sequence shown here is derived from an EMBL/GenBank/DDBJ whole genome shotgun (WGS) entry which is preliminary data.</text>
</comment>
<gene>
    <name evidence="2" type="ORF">BDP55DRAFT_644239</name>
</gene>
<keyword evidence="1" id="KW-0732">Signal</keyword>
<evidence type="ECO:0000256" key="1">
    <source>
        <dbReference type="SAM" id="SignalP"/>
    </source>
</evidence>